<accession>A0A843YGP9</accession>
<gene>
    <name evidence="1" type="ORF">GFB49_10295</name>
</gene>
<dbReference type="InterPro" id="IPR011044">
    <property type="entry name" value="Quino_amine_DH_bsu"/>
</dbReference>
<dbReference type="Pfam" id="PF07433">
    <property type="entry name" value="DUF1513"/>
    <property type="match status" value="1"/>
</dbReference>
<dbReference type="SUPFAM" id="SSF50969">
    <property type="entry name" value="YVTN repeat-like/Quinoprotein amine dehydrogenase"/>
    <property type="match status" value="1"/>
</dbReference>
<dbReference type="InterPro" id="IPR015943">
    <property type="entry name" value="WD40/YVTN_repeat-like_dom_sf"/>
</dbReference>
<proteinExistence type="predicted"/>
<name>A0A843YGP9_9RHOB</name>
<protein>
    <submittedName>
        <fullName evidence="1">DUF1513 domain-containing protein</fullName>
    </submittedName>
</protein>
<dbReference type="InterPro" id="IPR006311">
    <property type="entry name" value="TAT_signal"/>
</dbReference>
<dbReference type="RefSeq" id="WP_153215786.1">
    <property type="nucleotide sequence ID" value="NZ_WIBF01000005.1"/>
</dbReference>
<sequence length="357" mass="38095">MTTRRGFLGGLMAAGLTPRASWADVGLPDFVTAGLEPNGQYILAGLSRSGEVLFRHPLPGRGHAASAHPLRPEVIAFARRPGRFADVLDCRTGRQIARITPPEGLHFYGHGCFSEDGSRLFTTENDYENARGVIGIWDSATYRRIGSFSSGDIGPHDILRHPDGYLVVANGGIETHPESGRTPLNLPTMRSSLAYLSFDGALLEHVALPTDLRLNSIRHLALAPDGTVGFAMQWQGDLGDVVPIVGLHRRGTAPRLLAEDDPRLRNLNGYGGSIAFAPDGETVAVSSPRGDRVQIMDVHSAEMTQEHNLADVCGLATAGAGWVATTGLGQVLSLSPEQARPITTGATAWDNHLIPVG</sequence>
<dbReference type="Proteomes" id="UP000444174">
    <property type="component" value="Unassembled WGS sequence"/>
</dbReference>
<dbReference type="InterPro" id="IPR008311">
    <property type="entry name" value="UCP028101"/>
</dbReference>
<organism evidence="1 2">
    <name type="scientific">Tritonibacter litoralis</name>
    <dbReference type="NCBI Taxonomy" id="2662264"/>
    <lineage>
        <taxon>Bacteria</taxon>
        <taxon>Pseudomonadati</taxon>
        <taxon>Pseudomonadota</taxon>
        <taxon>Alphaproteobacteria</taxon>
        <taxon>Rhodobacterales</taxon>
        <taxon>Paracoccaceae</taxon>
        <taxon>Tritonibacter</taxon>
    </lineage>
</organism>
<dbReference type="EMBL" id="WIBF01000005">
    <property type="protein sequence ID" value="MQQ08845.1"/>
    <property type="molecule type" value="Genomic_DNA"/>
</dbReference>
<comment type="caution">
    <text evidence="1">The sequence shown here is derived from an EMBL/GenBank/DDBJ whole genome shotgun (WGS) entry which is preliminary data.</text>
</comment>
<evidence type="ECO:0000313" key="2">
    <source>
        <dbReference type="Proteomes" id="UP000444174"/>
    </source>
</evidence>
<dbReference type="PROSITE" id="PS51318">
    <property type="entry name" value="TAT"/>
    <property type="match status" value="1"/>
</dbReference>
<evidence type="ECO:0000313" key="1">
    <source>
        <dbReference type="EMBL" id="MQQ08845.1"/>
    </source>
</evidence>
<dbReference type="PIRSF" id="PIRSF028101">
    <property type="entry name" value="UCP028101"/>
    <property type="match status" value="1"/>
</dbReference>
<keyword evidence="2" id="KW-1185">Reference proteome</keyword>
<dbReference type="Gene3D" id="2.130.10.10">
    <property type="entry name" value="YVTN repeat-like/Quinoprotein amine dehydrogenase"/>
    <property type="match status" value="1"/>
</dbReference>
<dbReference type="AlphaFoldDB" id="A0A843YGP9"/>
<reference evidence="1 2" key="1">
    <citation type="submission" date="2019-10" db="EMBL/GenBank/DDBJ databases">
        <title>Epibacterium sp. nov., isolated from seawater.</title>
        <authorList>
            <person name="Zhang X."/>
            <person name="Li N."/>
        </authorList>
    </citation>
    <scope>NUCLEOTIDE SEQUENCE [LARGE SCALE GENOMIC DNA]</scope>
    <source>
        <strain evidence="1 2">SM1979</strain>
    </source>
</reference>